<dbReference type="SMART" id="SM00322">
    <property type="entry name" value="KH"/>
    <property type="match status" value="3"/>
</dbReference>
<keyword evidence="5" id="KW-0808">Transferase</keyword>
<comment type="caution">
    <text evidence="5">The sequence shown here is derived from an EMBL/GenBank/DDBJ whole genome shotgun (WGS) entry which is preliminary data.</text>
</comment>
<feature type="compositionally biased region" description="Polar residues" evidence="3">
    <location>
        <begin position="228"/>
        <end position="238"/>
    </location>
</feature>
<feature type="compositionally biased region" description="Basic and acidic residues" evidence="3">
    <location>
        <begin position="118"/>
        <end position="157"/>
    </location>
</feature>
<dbReference type="EMBL" id="SNSC02000032">
    <property type="protein sequence ID" value="TID12878.1"/>
    <property type="molecule type" value="Genomic_DNA"/>
</dbReference>
<dbReference type="InterPro" id="IPR036612">
    <property type="entry name" value="KH_dom_type_1_sf"/>
</dbReference>
<dbReference type="GO" id="GO:0003723">
    <property type="term" value="F:RNA binding"/>
    <property type="evidence" value="ECO:0007669"/>
    <property type="project" value="UniProtKB-UniRule"/>
</dbReference>
<accession>A0A4Z1NET0</accession>
<dbReference type="CDD" id="cd00105">
    <property type="entry name" value="KH-I"/>
    <property type="match status" value="1"/>
</dbReference>
<feature type="compositionally biased region" description="Low complexity" evidence="3">
    <location>
        <begin position="37"/>
        <end position="52"/>
    </location>
</feature>
<dbReference type="AlphaFoldDB" id="A0A4Z1NET0"/>
<reference evidence="5 6" key="1">
    <citation type="submission" date="2019-04" db="EMBL/GenBank/DDBJ databases">
        <title>High contiguity whole genome sequence and gene annotation resource for two Venturia nashicola isolates.</title>
        <authorList>
            <person name="Prokchorchik M."/>
            <person name="Won K."/>
            <person name="Lee Y."/>
            <person name="Choi E.D."/>
            <person name="Segonzac C."/>
            <person name="Sohn K.H."/>
        </authorList>
    </citation>
    <scope>NUCLEOTIDE SEQUENCE [LARGE SCALE GENOMIC DNA]</scope>
    <source>
        <strain evidence="5 6">PRI2</strain>
    </source>
</reference>
<feature type="region of interest" description="Disordered" evidence="3">
    <location>
        <begin position="481"/>
        <end position="548"/>
    </location>
</feature>
<dbReference type="PROSITE" id="PS50084">
    <property type="entry name" value="KH_TYPE_1"/>
    <property type="match status" value="3"/>
</dbReference>
<dbReference type="SUPFAM" id="SSF54791">
    <property type="entry name" value="Eukaryotic type KH-domain (KH-domain type I)"/>
    <property type="match status" value="3"/>
</dbReference>
<evidence type="ECO:0000313" key="6">
    <source>
        <dbReference type="Proteomes" id="UP000298493"/>
    </source>
</evidence>
<evidence type="ECO:0000313" key="5">
    <source>
        <dbReference type="EMBL" id="TID12878.1"/>
    </source>
</evidence>
<feature type="region of interest" description="Disordered" evidence="3">
    <location>
        <begin position="383"/>
        <end position="411"/>
    </location>
</feature>
<dbReference type="Proteomes" id="UP000298493">
    <property type="component" value="Unassembled WGS sequence"/>
</dbReference>
<keyword evidence="5" id="KW-0418">Kinase</keyword>
<dbReference type="PANTHER" id="PTHR10288">
    <property type="entry name" value="KH DOMAIN CONTAINING RNA BINDING PROTEIN"/>
    <property type="match status" value="1"/>
</dbReference>
<keyword evidence="1" id="KW-0677">Repeat</keyword>
<feature type="region of interest" description="Disordered" evidence="3">
    <location>
        <begin position="228"/>
        <end position="251"/>
    </location>
</feature>
<gene>
    <name evidence="5" type="ORF">E6O75_ATG10231</name>
</gene>
<feature type="domain" description="K Homology" evidence="4">
    <location>
        <begin position="306"/>
        <end position="377"/>
    </location>
</feature>
<evidence type="ECO:0000256" key="3">
    <source>
        <dbReference type="SAM" id="MobiDB-lite"/>
    </source>
</evidence>
<dbReference type="Gene3D" id="3.30.1370.10">
    <property type="entry name" value="K Homology domain, type 1"/>
    <property type="match status" value="3"/>
</dbReference>
<feature type="compositionally biased region" description="Basic and acidic residues" evidence="3">
    <location>
        <begin position="497"/>
        <end position="507"/>
    </location>
</feature>
<protein>
    <submittedName>
        <fullName evidence="5">Serine/threonine-protein kinase</fullName>
    </submittedName>
</protein>
<dbReference type="InterPro" id="IPR004088">
    <property type="entry name" value="KH_dom_type_1"/>
</dbReference>
<dbReference type="Pfam" id="PF00013">
    <property type="entry name" value="KH_1"/>
    <property type="match status" value="3"/>
</dbReference>
<keyword evidence="2" id="KW-0694">RNA-binding</keyword>
<sequence>MAQQPDVQAILAALQASQNNAGTPTQQYQQPPPGMPQPYQQQPPQAYGLPQPTASGSVDLSAIRPVSTGNVNFQDALSKARNFAADKGISYDPRQANNGPPRQDPRLAGRPPQQQAYHSERSRTPPRRDDFRNNNPYRDERRDDSRRNNGYNRERSRSPPRGGARGGTFSPLQQRDRAAYQSGGSGGQRDDDNQETIMVESSLVGLVIGRQGENLRRIESESGTRIQFITGPTESGPQRQCRITGPPRARMDAKKEVYRIIDENGGNAPKDFGPPGGARGGSSNGGSQAGARGVRSTSNQPQLREGENSIQIMVPDRTVGLIIGRGGETIRDLQERSGCHINIVGENKSINGLRPVNLIGNQQAASKAKELILEIVESDTRSQEAGGAAAASAPAGRPQQQDRRQQHDSMDGKVTETLMVPSDSVGMIIGKGGETIKSMQAETGCKINVQQASGRDVERPIDLVGSAQAIEAAKQAIWEKVNQVKDKNNGGGGGRGGNRDDRHDRNDQYGGGAQYSQQQAQSWGQQPAQGMPPQVGAPAAQAGGEDPYAQYGGYQNYVMLWMAAAQQQGLGGQGQAPGGPPGA</sequence>
<evidence type="ECO:0000256" key="2">
    <source>
        <dbReference type="PROSITE-ProRule" id="PRU00117"/>
    </source>
</evidence>
<name>A0A4Z1NET0_9PEZI</name>
<evidence type="ECO:0000259" key="4">
    <source>
        <dbReference type="SMART" id="SM00322"/>
    </source>
</evidence>
<evidence type="ECO:0000256" key="1">
    <source>
        <dbReference type="ARBA" id="ARBA00022737"/>
    </source>
</evidence>
<dbReference type="GO" id="GO:0016301">
    <property type="term" value="F:kinase activity"/>
    <property type="evidence" value="ECO:0007669"/>
    <property type="project" value="UniProtKB-KW"/>
</dbReference>
<feature type="region of interest" description="Disordered" evidence="3">
    <location>
        <begin position="84"/>
        <end position="194"/>
    </location>
</feature>
<dbReference type="STRING" id="86259.A0A4Z1NET0"/>
<keyword evidence="6" id="KW-1185">Reference proteome</keyword>
<feature type="compositionally biased region" description="Low complexity" evidence="3">
    <location>
        <begin position="514"/>
        <end position="544"/>
    </location>
</feature>
<feature type="domain" description="K Homology" evidence="4">
    <location>
        <begin position="412"/>
        <end position="482"/>
    </location>
</feature>
<proteinExistence type="predicted"/>
<feature type="region of interest" description="Disordered" evidence="3">
    <location>
        <begin position="263"/>
        <end position="309"/>
    </location>
</feature>
<feature type="compositionally biased region" description="Gly residues" evidence="3">
    <location>
        <begin position="274"/>
        <end position="288"/>
    </location>
</feature>
<feature type="compositionally biased region" description="Low complexity" evidence="3">
    <location>
        <begin position="385"/>
        <end position="399"/>
    </location>
</feature>
<feature type="domain" description="K Homology" evidence="4">
    <location>
        <begin position="191"/>
        <end position="262"/>
    </location>
</feature>
<dbReference type="InterPro" id="IPR004087">
    <property type="entry name" value="KH_dom"/>
</dbReference>
<feature type="region of interest" description="Disordered" evidence="3">
    <location>
        <begin position="1"/>
        <end position="61"/>
    </location>
</feature>
<feature type="compositionally biased region" description="Basic and acidic residues" evidence="3">
    <location>
        <begin position="400"/>
        <end position="411"/>
    </location>
</feature>
<organism evidence="5 6">
    <name type="scientific">Venturia nashicola</name>
    <dbReference type="NCBI Taxonomy" id="86259"/>
    <lineage>
        <taxon>Eukaryota</taxon>
        <taxon>Fungi</taxon>
        <taxon>Dikarya</taxon>
        <taxon>Ascomycota</taxon>
        <taxon>Pezizomycotina</taxon>
        <taxon>Dothideomycetes</taxon>
        <taxon>Pleosporomycetidae</taxon>
        <taxon>Venturiales</taxon>
        <taxon>Venturiaceae</taxon>
        <taxon>Venturia</taxon>
    </lineage>
</organism>